<dbReference type="SMART" id="SM00220">
    <property type="entry name" value="S_TKc"/>
    <property type="match status" value="1"/>
</dbReference>
<dbReference type="InterPro" id="IPR017441">
    <property type="entry name" value="Protein_kinase_ATP_BS"/>
</dbReference>
<keyword evidence="2 5" id="KW-0547">Nucleotide-binding</keyword>
<dbReference type="InterPro" id="IPR011009">
    <property type="entry name" value="Kinase-like_dom_sf"/>
</dbReference>
<evidence type="ECO:0000259" key="8">
    <source>
        <dbReference type="PROSITE" id="PS50011"/>
    </source>
</evidence>
<dbReference type="GO" id="GO:0005524">
    <property type="term" value="F:ATP binding"/>
    <property type="evidence" value="ECO:0007669"/>
    <property type="project" value="UniProtKB-UniRule"/>
</dbReference>
<dbReference type="InterPro" id="IPR008271">
    <property type="entry name" value="Ser/Thr_kinase_AS"/>
</dbReference>
<evidence type="ECO:0000256" key="2">
    <source>
        <dbReference type="ARBA" id="ARBA00022741"/>
    </source>
</evidence>
<evidence type="ECO:0000256" key="1">
    <source>
        <dbReference type="ARBA" id="ARBA00022679"/>
    </source>
</evidence>
<dbReference type="PROSITE" id="PS00107">
    <property type="entry name" value="PROTEIN_KINASE_ATP"/>
    <property type="match status" value="1"/>
</dbReference>
<dbReference type="AlphaFoldDB" id="A0A7S0MWK3"/>
<dbReference type="EMBL" id="HBFA01005791">
    <property type="protein sequence ID" value="CAD8653433.1"/>
    <property type="molecule type" value="Transcribed_RNA"/>
</dbReference>
<name>A0A7S0MWK3_9CHLO</name>
<organism evidence="9">
    <name type="scientific">Pyramimonas obovata</name>
    <dbReference type="NCBI Taxonomy" id="1411642"/>
    <lineage>
        <taxon>Eukaryota</taxon>
        <taxon>Viridiplantae</taxon>
        <taxon>Chlorophyta</taxon>
        <taxon>Pyramimonadophyceae</taxon>
        <taxon>Pyramimonadales</taxon>
        <taxon>Pyramimonadaceae</taxon>
        <taxon>Pyramimonas</taxon>
        <taxon>Pyramimonas incertae sedis</taxon>
    </lineage>
</organism>
<evidence type="ECO:0000256" key="7">
    <source>
        <dbReference type="SAM" id="MobiDB-lite"/>
    </source>
</evidence>
<reference evidence="9" key="1">
    <citation type="submission" date="2021-01" db="EMBL/GenBank/DDBJ databases">
        <authorList>
            <person name="Corre E."/>
            <person name="Pelletier E."/>
            <person name="Niang G."/>
            <person name="Scheremetjew M."/>
            <person name="Finn R."/>
            <person name="Kale V."/>
            <person name="Holt S."/>
            <person name="Cochrane G."/>
            <person name="Meng A."/>
            <person name="Brown T."/>
            <person name="Cohen L."/>
        </authorList>
    </citation>
    <scope>NUCLEOTIDE SEQUENCE</scope>
    <source>
        <strain evidence="9">CCMP722</strain>
    </source>
</reference>
<feature type="region of interest" description="Disordered" evidence="7">
    <location>
        <begin position="30"/>
        <end position="104"/>
    </location>
</feature>
<keyword evidence="4 5" id="KW-0067">ATP-binding</keyword>
<dbReference type="PANTHER" id="PTHR24347">
    <property type="entry name" value="SERINE/THREONINE-PROTEIN KINASE"/>
    <property type="match status" value="1"/>
</dbReference>
<feature type="binding site" evidence="5">
    <location>
        <position position="143"/>
    </location>
    <ligand>
        <name>ATP</name>
        <dbReference type="ChEBI" id="CHEBI:30616"/>
    </ligand>
</feature>
<feature type="compositionally biased region" description="Polar residues" evidence="7">
    <location>
        <begin position="49"/>
        <end position="63"/>
    </location>
</feature>
<accession>A0A7S0MWK3</accession>
<dbReference type="InterPro" id="IPR000719">
    <property type="entry name" value="Prot_kinase_dom"/>
</dbReference>
<dbReference type="Gene3D" id="1.10.510.10">
    <property type="entry name" value="Transferase(Phosphotransferase) domain 1"/>
    <property type="match status" value="1"/>
</dbReference>
<gene>
    <name evidence="9" type="ORF">POBO1169_LOCUS2967</name>
</gene>
<feature type="domain" description="Protein kinase" evidence="8">
    <location>
        <begin position="114"/>
        <end position="390"/>
    </location>
</feature>
<keyword evidence="3" id="KW-0418">Kinase</keyword>
<evidence type="ECO:0000256" key="4">
    <source>
        <dbReference type="ARBA" id="ARBA00022840"/>
    </source>
</evidence>
<dbReference type="GO" id="GO:0004674">
    <property type="term" value="F:protein serine/threonine kinase activity"/>
    <property type="evidence" value="ECO:0007669"/>
    <property type="project" value="UniProtKB-KW"/>
</dbReference>
<dbReference type="PROSITE" id="PS00108">
    <property type="entry name" value="PROTEIN_KINASE_ST"/>
    <property type="match status" value="1"/>
</dbReference>
<evidence type="ECO:0000256" key="5">
    <source>
        <dbReference type="PROSITE-ProRule" id="PRU10141"/>
    </source>
</evidence>
<evidence type="ECO:0000256" key="6">
    <source>
        <dbReference type="RuleBase" id="RU000304"/>
    </source>
</evidence>
<dbReference type="Gene3D" id="3.30.200.20">
    <property type="entry name" value="Phosphorylase Kinase, domain 1"/>
    <property type="match status" value="1"/>
</dbReference>
<feature type="compositionally biased region" description="Basic and acidic residues" evidence="7">
    <location>
        <begin position="89"/>
        <end position="100"/>
    </location>
</feature>
<dbReference type="Pfam" id="PF00069">
    <property type="entry name" value="Pkinase"/>
    <property type="match status" value="1"/>
</dbReference>
<keyword evidence="1" id="KW-0808">Transferase</keyword>
<evidence type="ECO:0000313" key="9">
    <source>
        <dbReference type="EMBL" id="CAD8653433.1"/>
    </source>
</evidence>
<sequence length="435" mass="48343">MLSIIQYGLQTSCARASSAAHAFGGRRQGAKSQSTWFPTNPNHCLPNVGLTQARTNSNSQSSARHAPVGRKGGQIKAGAASSRSPTPIRSDEARTKRKDSFSSGSRRKKLTDFYELGEEIGKGGFGVVRLATDKETGKEFACKIINVTEKNRDLIFDEVCVLTKLRNSRHVARLQDVFYSSEHLFIVTELCTGRDVLEAIRNLPEDADPQYKEQMVAHFIRSAMCALLECHDLNICHRDIKPQNFLLAFKGAGAPIKMVDFGFSTIYDRRKKNTKHGLKGTPHFVPPEAFNGVCTPAGDMWSLGVMAYLLLTSKNPFEDPSLCEELEARPHDDPVCMDGLMKSILKGDLDTSSPEWENISCAARHFVLALLQLDPQKRPTAKEAMRHAWLCPYSWDMIQEEVEAGEDEHGSGVFDSPTHTSLDGFKDISDYWEAS</sequence>
<feature type="compositionally biased region" description="Polar residues" evidence="7">
    <location>
        <begin position="30"/>
        <end position="42"/>
    </location>
</feature>
<evidence type="ECO:0000256" key="3">
    <source>
        <dbReference type="ARBA" id="ARBA00022777"/>
    </source>
</evidence>
<keyword evidence="6" id="KW-0723">Serine/threonine-protein kinase</keyword>
<protein>
    <recommendedName>
        <fullName evidence="8">Protein kinase domain-containing protein</fullName>
    </recommendedName>
</protein>
<dbReference type="SUPFAM" id="SSF56112">
    <property type="entry name" value="Protein kinase-like (PK-like)"/>
    <property type="match status" value="1"/>
</dbReference>
<proteinExistence type="inferred from homology"/>
<comment type="similarity">
    <text evidence="6">Belongs to the protein kinase superfamily.</text>
</comment>
<dbReference type="PROSITE" id="PS50011">
    <property type="entry name" value="PROTEIN_KINASE_DOM"/>
    <property type="match status" value="1"/>
</dbReference>